<reference evidence="2 3" key="1">
    <citation type="submission" date="2016-12" db="EMBL/GenBank/DDBJ databases">
        <title>Trade-off between light-utilization and light-protection in marine flavobacteria.</title>
        <authorList>
            <person name="Kumagai Y."/>
            <person name="Yoshizawa S."/>
            <person name="Kogure K."/>
            <person name="Iwasaki W."/>
        </authorList>
    </citation>
    <scope>NUCLEOTIDE SEQUENCE [LARGE SCALE GENOMIC DNA]</scope>
    <source>
        <strain evidence="2 3">NBRC 108759</strain>
    </source>
</reference>
<dbReference type="PANTHER" id="PTHR39336">
    <property type="entry name" value="PYRIDOXAMINE PHOSPHATE OXIDASE FAMILY PROTEIN (AFU_ORTHOLOGUE AFUA_6G11440)"/>
    <property type="match status" value="1"/>
</dbReference>
<evidence type="ECO:0000313" key="3">
    <source>
        <dbReference type="Proteomes" id="UP000238882"/>
    </source>
</evidence>
<protein>
    <submittedName>
        <fullName evidence="2">Pyridoxamine 5'-phosphate oxidase</fullName>
    </submittedName>
</protein>
<keyword evidence="3" id="KW-1185">Reference proteome</keyword>
<dbReference type="RefSeq" id="WP_105016587.1">
    <property type="nucleotide sequence ID" value="NZ_MSCN01000001.1"/>
</dbReference>
<dbReference type="Gene3D" id="2.30.110.10">
    <property type="entry name" value="Electron Transport, Fmn-binding Protein, Chain A"/>
    <property type="match status" value="1"/>
</dbReference>
<sequence length="180" mass="20481">MSKFYTKITSRLQKFIEAQKIFFVATAPNSGRINLSPKGMDSFKVMSENRVLWLNVTGSGNETAAHLLENKRITIMFCSFEKVPNILRLYGTGKEIKPNDGDWNEVISLFPETPGTRQIFDIIVESAQTSCGMSIPFFEYKGERNDLNDWATKQGKVGIENYWETRNQQSIDGLPTDILK</sequence>
<organism evidence="2 3">
    <name type="scientific">Polaribacter porphyrae</name>
    <dbReference type="NCBI Taxonomy" id="1137780"/>
    <lineage>
        <taxon>Bacteria</taxon>
        <taxon>Pseudomonadati</taxon>
        <taxon>Bacteroidota</taxon>
        <taxon>Flavobacteriia</taxon>
        <taxon>Flavobacteriales</taxon>
        <taxon>Flavobacteriaceae</taxon>
    </lineage>
</organism>
<dbReference type="Proteomes" id="UP000238882">
    <property type="component" value="Unassembled WGS sequence"/>
</dbReference>
<dbReference type="EMBL" id="MSCN01000001">
    <property type="protein sequence ID" value="PQJ79989.1"/>
    <property type="molecule type" value="Genomic_DNA"/>
</dbReference>
<comment type="caution">
    <text evidence="2">The sequence shown here is derived from an EMBL/GenBank/DDBJ whole genome shotgun (WGS) entry which is preliminary data.</text>
</comment>
<dbReference type="AlphaFoldDB" id="A0A2S7WQW8"/>
<feature type="domain" description="Pyridoxamine 5'-phosphate oxidase N-terminal" evidence="1">
    <location>
        <begin position="9"/>
        <end position="129"/>
    </location>
</feature>
<dbReference type="InterPro" id="IPR012349">
    <property type="entry name" value="Split_barrel_FMN-bd"/>
</dbReference>
<dbReference type="OrthoDB" id="115989at2"/>
<accession>A0A2S7WQW8</accession>
<dbReference type="PANTHER" id="PTHR39336:SF1">
    <property type="entry name" value="PYRIDOXAMINE PHOSPHATE OXIDASE FAMILY PROTEIN (AFU_ORTHOLOGUE AFUA_6G11440)"/>
    <property type="match status" value="1"/>
</dbReference>
<gene>
    <name evidence="2" type="ORF">BTO18_12765</name>
</gene>
<dbReference type="SUPFAM" id="SSF50475">
    <property type="entry name" value="FMN-binding split barrel"/>
    <property type="match status" value="1"/>
</dbReference>
<evidence type="ECO:0000259" key="1">
    <source>
        <dbReference type="Pfam" id="PF01243"/>
    </source>
</evidence>
<name>A0A2S7WQW8_9FLAO</name>
<dbReference type="Pfam" id="PF01243">
    <property type="entry name" value="PNPOx_N"/>
    <property type="match status" value="1"/>
</dbReference>
<proteinExistence type="predicted"/>
<evidence type="ECO:0000313" key="2">
    <source>
        <dbReference type="EMBL" id="PQJ79989.1"/>
    </source>
</evidence>
<dbReference type="InterPro" id="IPR011576">
    <property type="entry name" value="Pyridox_Oxase_N"/>
</dbReference>